<evidence type="ECO:0000256" key="8">
    <source>
        <dbReference type="ARBA" id="ARBA00023157"/>
    </source>
</evidence>
<dbReference type="GO" id="GO:0008083">
    <property type="term" value="F:growth factor activity"/>
    <property type="evidence" value="ECO:0007669"/>
    <property type="project" value="UniProtKB-KW"/>
</dbReference>
<evidence type="ECO:0000256" key="11">
    <source>
        <dbReference type="RuleBase" id="RU000354"/>
    </source>
</evidence>
<dbReference type="InterPro" id="IPR001839">
    <property type="entry name" value="TGF-b_C"/>
</dbReference>
<dbReference type="Gene3D" id="2.60.120.970">
    <property type="match status" value="1"/>
</dbReference>
<evidence type="ECO:0000256" key="12">
    <source>
        <dbReference type="SAM" id="SignalP"/>
    </source>
</evidence>
<dbReference type="AlphaFoldDB" id="A0A8K0CYK2"/>
<dbReference type="EMBL" id="VTPC01006604">
    <property type="protein sequence ID" value="KAF2894814.1"/>
    <property type="molecule type" value="Genomic_DNA"/>
</dbReference>
<evidence type="ECO:0000256" key="7">
    <source>
        <dbReference type="ARBA" id="ARBA00023030"/>
    </source>
</evidence>
<keyword evidence="7 11" id="KW-0339">Growth factor</keyword>
<dbReference type="InterPro" id="IPR015615">
    <property type="entry name" value="TGF-beta-rel"/>
</dbReference>
<dbReference type="Pfam" id="PF00019">
    <property type="entry name" value="TGF_beta"/>
    <property type="match status" value="1"/>
</dbReference>
<keyword evidence="4" id="KW-0964">Secreted</keyword>
<dbReference type="SUPFAM" id="SSF57501">
    <property type="entry name" value="Cystine-knot cytokines"/>
    <property type="match status" value="1"/>
</dbReference>
<dbReference type="GO" id="GO:0005615">
    <property type="term" value="C:extracellular space"/>
    <property type="evidence" value="ECO:0007669"/>
    <property type="project" value="TreeGrafter"/>
</dbReference>
<keyword evidence="9" id="KW-0325">Glycoprotein</keyword>
<feature type="chain" id="PRO_5035436435" description="Protein decapentaplegic" evidence="12">
    <location>
        <begin position="26"/>
        <end position="387"/>
    </location>
</feature>
<evidence type="ECO:0000313" key="15">
    <source>
        <dbReference type="Proteomes" id="UP000801492"/>
    </source>
</evidence>
<dbReference type="PRINTS" id="PR00669">
    <property type="entry name" value="INHIBINA"/>
</dbReference>
<keyword evidence="6" id="KW-0221">Differentiation</keyword>
<name>A0A8K0CYK2_IGNLU</name>
<protein>
    <recommendedName>
        <fullName evidence="10">Protein decapentaplegic</fullName>
    </recommendedName>
</protein>
<comment type="subcellular location">
    <subcellularLocation>
        <location evidence="1">Secreted</location>
    </subcellularLocation>
</comment>
<dbReference type="Proteomes" id="UP000801492">
    <property type="component" value="Unassembled WGS sequence"/>
</dbReference>
<evidence type="ECO:0000313" key="14">
    <source>
        <dbReference type="EMBL" id="KAF2894814.1"/>
    </source>
</evidence>
<feature type="signal peptide" evidence="12">
    <location>
        <begin position="1"/>
        <end position="25"/>
    </location>
</feature>
<reference evidence="14" key="1">
    <citation type="submission" date="2019-08" db="EMBL/GenBank/DDBJ databases">
        <title>The genome of the North American firefly Photinus pyralis.</title>
        <authorList>
            <consortium name="Photinus pyralis genome working group"/>
            <person name="Fallon T.R."/>
            <person name="Sander Lower S.E."/>
            <person name="Weng J.-K."/>
        </authorList>
    </citation>
    <scope>NUCLEOTIDE SEQUENCE</scope>
    <source>
        <strain evidence="14">TRF0915ILg1</strain>
        <tissue evidence="14">Whole body</tissue>
    </source>
</reference>
<sequence length="387" mass="44113">MRLVSLSWLLAIILLDSFWWTYTSAVPQEAFAEVEANLLSLFGFKRRPRVDRSKVVIPQAMLDLYRRQTGYKLDTASIHRPGLHSKSANTVRSFTHVESPIDARFPGHSKFRLKFDVTSIPSTEHVKAAELTLNRDVINWISNDGSDNEYFQQVLVNEILKPGIKGKRPPIMRLVDSRTIDVRKSGTVSLDVLPAVERWLESPSSNYGLIVNIAGFGKNKTLPARHLRIRRDVGENNTNWNTRRPLLFTYTDDGKNKQLKGDALAQKRSRRAMNKKHRRKDVRETCKRHPMYVDFNDVGWSDWIVAPPGYDAYYCHGECNFPFAEHLNTTNHAIVQALANSVNPSQVPKACCVPTQLNSISMLYLDEENKVVLKNYKEMAVVGCGCR</sequence>
<comment type="similarity">
    <text evidence="2 11">Belongs to the TGF-beta family.</text>
</comment>
<dbReference type="CDD" id="cd13760">
    <property type="entry name" value="TGF_beta_BMP2_like"/>
    <property type="match status" value="1"/>
</dbReference>
<dbReference type="InterPro" id="IPR029034">
    <property type="entry name" value="Cystine-knot_cytokine"/>
</dbReference>
<dbReference type="FunFam" id="2.60.120.970:FF:000018">
    <property type="entry name" value="Decapentaplegic, isoform A"/>
    <property type="match status" value="1"/>
</dbReference>
<dbReference type="InterPro" id="IPR001111">
    <property type="entry name" value="TGF-b_propeptide"/>
</dbReference>
<evidence type="ECO:0000256" key="10">
    <source>
        <dbReference type="ARBA" id="ARBA00074604"/>
    </source>
</evidence>
<accession>A0A8K0CYK2</accession>
<dbReference type="PROSITE" id="PS00250">
    <property type="entry name" value="TGF_BETA_1"/>
    <property type="match status" value="1"/>
</dbReference>
<evidence type="ECO:0000256" key="5">
    <source>
        <dbReference type="ARBA" id="ARBA00022729"/>
    </source>
</evidence>
<dbReference type="Pfam" id="PF00688">
    <property type="entry name" value="TGFb_propeptide"/>
    <property type="match status" value="1"/>
</dbReference>
<keyword evidence="3" id="KW-0217">Developmental protein</keyword>
<comment type="caution">
    <text evidence="14">The sequence shown here is derived from an EMBL/GenBank/DDBJ whole genome shotgun (WGS) entry which is preliminary data.</text>
</comment>
<evidence type="ECO:0000256" key="3">
    <source>
        <dbReference type="ARBA" id="ARBA00022473"/>
    </source>
</evidence>
<dbReference type="FunFam" id="2.10.90.10:FF:000103">
    <property type="entry name" value="Bone morphogenetic protein 16"/>
    <property type="match status" value="1"/>
</dbReference>
<keyword evidence="5 12" id="KW-0732">Signal</keyword>
<dbReference type="SMART" id="SM00204">
    <property type="entry name" value="TGFB"/>
    <property type="match status" value="1"/>
</dbReference>
<dbReference type="PANTHER" id="PTHR11848:SF263">
    <property type="entry name" value="PROTEIN DECAPENTAPLEGIC"/>
    <property type="match status" value="1"/>
</dbReference>
<organism evidence="14 15">
    <name type="scientific">Ignelater luminosus</name>
    <name type="common">Cucubano</name>
    <name type="synonym">Pyrophorus luminosus</name>
    <dbReference type="NCBI Taxonomy" id="2038154"/>
    <lineage>
        <taxon>Eukaryota</taxon>
        <taxon>Metazoa</taxon>
        <taxon>Ecdysozoa</taxon>
        <taxon>Arthropoda</taxon>
        <taxon>Hexapoda</taxon>
        <taxon>Insecta</taxon>
        <taxon>Pterygota</taxon>
        <taxon>Neoptera</taxon>
        <taxon>Endopterygota</taxon>
        <taxon>Coleoptera</taxon>
        <taxon>Polyphaga</taxon>
        <taxon>Elateriformia</taxon>
        <taxon>Elateroidea</taxon>
        <taxon>Elateridae</taxon>
        <taxon>Agrypninae</taxon>
        <taxon>Pyrophorini</taxon>
        <taxon>Ignelater</taxon>
    </lineage>
</organism>
<gene>
    <name evidence="14" type="ORF">ILUMI_11360</name>
</gene>
<evidence type="ECO:0000256" key="9">
    <source>
        <dbReference type="ARBA" id="ARBA00023180"/>
    </source>
</evidence>
<evidence type="ECO:0000259" key="13">
    <source>
        <dbReference type="PROSITE" id="PS51362"/>
    </source>
</evidence>
<dbReference type="GO" id="GO:0051240">
    <property type="term" value="P:positive regulation of multicellular organismal process"/>
    <property type="evidence" value="ECO:0007669"/>
    <property type="project" value="UniProtKB-ARBA"/>
</dbReference>
<dbReference type="GO" id="GO:0005125">
    <property type="term" value="F:cytokine activity"/>
    <property type="evidence" value="ECO:0007669"/>
    <property type="project" value="TreeGrafter"/>
</dbReference>
<dbReference type="Gene3D" id="2.10.90.10">
    <property type="entry name" value="Cystine-knot cytokines"/>
    <property type="match status" value="1"/>
</dbReference>
<keyword evidence="15" id="KW-1185">Reference proteome</keyword>
<evidence type="ECO:0000256" key="6">
    <source>
        <dbReference type="ARBA" id="ARBA00022782"/>
    </source>
</evidence>
<proteinExistence type="inferred from homology"/>
<evidence type="ECO:0000256" key="1">
    <source>
        <dbReference type="ARBA" id="ARBA00004613"/>
    </source>
</evidence>
<evidence type="ECO:0000256" key="2">
    <source>
        <dbReference type="ARBA" id="ARBA00006656"/>
    </source>
</evidence>
<dbReference type="GO" id="GO:0051094">
    <property type="term" value="P:positive regulation of developmental process"/>
    <property type="evidence" value="ECO:0007669"/>
    <property type="project" value="UniProtKB-ARBA"/>
</dbReference>
<dbReference type="OrthoDB" id="5987191at2759"/>
<dbReference type="InterPro" id="IPR017948">
    <property type="entry name" value="TGFb_CS"/>
</dbReference>
<evidence type="ECO:0000256" key="4">
    <source>
        <dbReference type="ARBA" id="ARBA00022525"/>
    </source>
</evidence>
<feature type="domain" description="TGF-beta family profile" evidence="13">
    <location>
        <begin position="268"/>
        <end position="387"/>
    </location>
</feature>
<dbReference type="PROSITE" id="PS51362">
    <property type="entry name" value="TGF_BETA_2"/>
    <property type="match status" value="1"/>
</dbReference>
<keyword evidence="8" id="KW-1015">Disulfide bond</keyword>
<dbReference type="PANTHER" id="PTHR11848">
    <property type="entry name" value="TGF-BETA FAMILY"/>
    <property type="match status" value="1"/>
</dbReference>
<dbReference type="GO" id="GO:0030154">
    <property type="term" value="P:cell differentiation"/>
    <property type="evidence" value="ECO:0007669"/>
    <property type="project" value="UniProtKB-KW"/>
</dbReference>